<dbReference type="SUPFAM" id="SSF55729">
    <property type="entry name" value="Acyl-CoA N-acyltransferases (Nat)"/>
    <property type="match status" value="1"/>
</dbReference>
<keyword evidence="2" id="KW-1185">Reference proteome</keyword>
<protein>
    <submittedName>
        <fullName evidence="1">GNAT superfamily N-acetyltransferase</fullName>
    </submittedName>
</protein>
<gene>
    <name evidence="1" type="ORF">FB473_000501</name>
</gene>
<dbReference type="EMBL" id="JAAMOZ010000001">
    <property type="protein sequence ID" value="NIH55856.1"/>
    <property type="molecule type" value="Genomic_DNA"/>
</dbReference>
<name>A0ABX0SGX8_9ACTN</name>
<dbReference type="Gene3D" id="3.40.630.30">
    <property type="match status" value="1"/>
</dbReference>
<comment type="caution">
    <text evidence="1">The sequence shown here is derived from an EMBL/GenBank/DDBJ whole genome shotgun (WGS) entry which is preliminary data.</text>
</comment>
<accession>A0ABX0SGX8</accession>
<organism evidence="1 2">
    <name type="scientific">Brooklawnia cerclae</name>
    <dbReference type="NCBI Taxonomy" id="349934"/>
    <lineage>
        <taxon>Bacteria</taxon>
        <taxon>Bacillati</taxon>
        <taxon>Actinomycetota</taxon>
        <taxon>Actinomycetes</taxon>
        <taxon>Propionibacteriales</taxon>
        <taxon>Propionibacteriaceae</taxon>
        <taxon>Brooklawnia</taxon>
    </lineage>
</organism>
<dbReference type="Proteomes" id="UP000749311">
    <property type="component" value="Unassembled WGS sequence"/>
</dbReference>
<reference evidence="1 2" key="1">
    <citation type="submission" date="2020-02" db="EMBL/GenBank/DDBJ databases">
        <title>Sequencing the genomes of 1000 actinobacteria strains.</title>
        <authorList>
            <person name="Klenk H.-P."/>
        </authorList>
    </citation>
    <scope>NUCLEOTIDE SEQUENCE [LARGE SCALE GENOMIC DNA]</scope>
    <source>
        <strain evidence="1 2">DSM 19609</strain>
    </source>
</reference>
<evidence type="ECO:0000313" key="2">
    <source>
        <dbReference type="Proteomes" id="UP000749311"/>
    </source>
</evidence>
<dbReference type="RefSeq" id="WP_167164533.1">
    <property type="nucleotide sequence ID" value="NZ_BAAAOO010000002.1"/>
</dbReference>
<dbReference type="CDD" id="cd04301">
    <property type="entry name" value="NAT_SF"/>
    <property type="match status" value="1"/>
</dbReference>
<proteinExistence type="predicted"/>
<evidence type="ECO:0000313" key="1">
    <source>
        <dbReference type="EMBL" id="NIH55856.1"/>
    </source>
</evidence>
<dbReference type="InterPro" id="IPR016181">
    <property type="entry name" value="Acyl_CoA_acyltransferase"/>
</dbReference>
<sequence>MRNYHIVELDQPRDDAPGAILTAFQGVEALERDFDLARHGNDDQTDPAAAMLSQYRPSSDSEYVWLLAIAGDAPAGSTTGRFGLLVLRPDDALVPTDVVGAVNFALPLRDNRDAVQDIMMHVRPQWRRHGIGHALQTAVEQVAALRGRTVLQGYSDARASQAADALHPARGPFAIEPDEGTAFALAMGYQLAQAERHSVQDLTAYDFAAPVSPDGYRIETWTGRTPEPLRTHMAEMLRVMSMAAPAGDFHFEEEIWDAARVSAMDDEVLDAREAIVSLAIHERTGEAAGLSQLYRTIGKPAVVDQWNTVVAAGHRGHSLGLVLKQANLVRLADVWPEARRVHTWNATENDYMWAINERLGYRTENIDAGWQKRL</sequence>